<feature type="region of interest" description="Disordered" evidence="1">
    <location>
        <begin position="68"/>
        <end position="97"/>
    </location>
</feature>
<comment type="caution">
    <text evidence="2">The sequence shown here is derived from an EMBL/GenBank/DDBJ whole genome shotgun (WGS) entry which is preliminary data.</text>
</comment>
<gene>
    <name evidence="2" type="ORF">OF850_18780</name>
</gene>
<evidence type="ECO:0000256" key="1">
    <source>
        <dbReference type="SAM" id="MobiDB-lite"/>
    </source>
</evidence>
<dbReference type="RefSeq" id="WP_301591880.1">
    <property type="nucleotide sequence ID" value="NZ_JAPFQI010000019.1"/>
</dbReference>
<accession>A0ABT3NZU4</accession>
<protein>
    <submittedName>
        <fullName evidence="2">Uncharacterized protein</fullName>
    </submittedName>
</protein>
<reference evidence="2 3" key="1">
    <citation type="submission" date="2022-10" db="EMBL/GenBank/DDBJ databases">
        <title>Roseococcus glaciei nov., sp. nov., isolated from glacier.</title>
        <authorList>
            <person name="Liu Q."/>
            <person name="Xin Y.-H."/>
        </authorList>
    </citation>
    <scope>NUCLEOTIDE SEQUENCE [LARGE SCALE GENOMIC DNA]</scope>
    <source>
        <strain evidence="2 3">MDT2-1-1</strain>
    </source>
</reference>
<proteinExistence type="predicted"/>
<sequence>MGRPRKPEALSNAEHQRKHVREHGLKTIRVTPAVAALLKEARKRTKLTNDKVIHRGLVALLAEIERELGIPRPAPTRSKRSARKTAGPGRPPDLFSK</sequence>
<dbReference type="EMBL" id="JAPFQI010000019">
    <property type="protein sequence ID" value="MCW8087673.1"/>
    <property type="molecule type" value="Genomic_DNA"/>
</dbReference>
<keyword evidence="3" id="KW-1185">Reference proteome</keyword>
<feature type="region of interest" description="Disordered" evidence="1">
    <location>
        <begin position="1"/>
        <end position="23"/>
    </location>
</feature>
<name>A0ABT3NZU4_9PROT</name>
<evidence type="ECO:0000313" key="2">
    <source>
        <dbReference type="EMBL" id="MCW8087673.1"/>
    </source>
</evidence>
<dbReference type="Proteomes" id="UP001526430">
    <property type="component" value="Unassembled WGS sequence"/>
</dbReference>
<evidence type="ECO:0000313" key="3">
    <source>
        <dbReference type="Proteomes" id="UP001526430"/>
    </source>
</evidence>
<organism evidence="2 3">
    <name type="scientific">Sabulicella glaciei</name>
    <dbReference type="NCBI Taxonomy" id="2984948"/>
    <lineage>
        <taxon>Bacteria</taxon>
        <taxon>Pseudomonadati</taxon>
        <taxon>Pseudomonadota</taxon>
        <taxon>Alphaproteobacteria</taxon>
        <taxon>Acetobacterales</taxon>
        <taxon>Acetobacteraceae</taxon>
        <taxon>Sabulicella</taxon>
    </lineage>
</organism>